<evidence type="ECO:0000313" key="1">
    <source>
        <dbReference type="EMBL" id="TDS64184.1"/>
    </source>
</evidence>
<reference evidence="1 2" key="1">
    <citation type="submission" date="2019-03" db="EMBL/GenBank/DDBJ databases">
        <title>Genomic Encyclopedia of Archaeal and Bacterial Type Strains, Phase II (KMG-II): from individual species to whole genera.</title>
        <authorList>
            <person name="Goeker M."/>
        </authorList>
    </citation>
    <scope>NUCLEOTIDE SEQUENCE [LARGE SCALE GENOMIC DNA]</scope>
    <source>
        <strain evidence="1 2">DSM 28213</strain>
    </source>
</reference>
<proteinExistence type="predicted"/>
<dbReference type="AlphaFoldDB" id="A0A4R7F7K3"/>
<organism evidence="1 2">
    <name type="scientific">Myroides indicus</name>
    <dbReference type="NCBI Taxonomy" id="1323422"/>
    <lineage>
        <taxon>Bacteria</taxon>
        <taxon>Pseudomonadati</taxon>
        <taxon>Bacteroidota</taxon>
        <taxon>Flavobacteriia</taxon>
        <taxon>Flavobacteriales</taxon>
        <taxon>Flavobacteriaceae</taxon>
        <taxon>Myroides</taxon>
    </lineage>
</organism>
<sequence length="43" mass="5346">MLQDELDTYLDYDKRDLRKEEVKVPKDYDTSFNHMINPKRKAW</sequence>
<evidence type="ECO:0000313" key="2">
    <source>
        <dbReference type="Proteomes" id="UP000295215"/>
    </source>
</evidence>
<dbReference type="EMBL" id="SOAG01000005">
    <property type="protein sequence ID" value="TDS64184.1"/>
    <property type="molecule type" value="Genomic_DNA"/>
</dbReference>
<name>A0A4R7F7K3_9FLAO</name>
<dbReference type="RefSeq" id="WP_262708895.1">
    <property type="nucleotide sequence ID" value="NZ_SOAG01000005.1"/>
</dbReference>
<keyword evidence="2" id="KW-1185">Reference proteome</keyword>
<protein>
    <submittedName>
        <fullName evidence="1">Uncharacterized protein</fullName>
    </submittedName>
</protein>
<gene>
    <name evidence="1" type="ORF">C8P70_10533</name>
</gene>
<dbReference type="Proteomes" id="UP000295215">
    <property type="component" value="Unassembled WGS sequence"/>
</dbReference>
<accession>A0A4R7F7K3</accession>
<comment type="caution">
    <text evidence="1">The sequence shown here is derived from an EMBL/GenBank/DDBJ whole genome shotgun (WGS) entry which is preliminary data.</text>
</comment>